<dbReference type="Pfam" id="PF17932">
    <property type="entry name" value="TetR_C_24"/>
    <property type="match status" value="1"/>
</dbReference>
<keyword evidence="1" id="KW-0678">Repressor</keyword>
<keyword evidence="2" id="KW-0805">Transcription regulation</keyword>
<dbReference type="PANTHER" id="PTHR30055:SF175">
    <property type="entry name" value="HTH-TYPE TRANSCRIPTIONAL REPRESSOR KSTR2"/>
    <property type="match status" value="1"/>
</dbReference>
<dbReference type="SUPFAM" id="SSF46689">
    <property type="entry name" value="Homeodomain-like"/>
    <property type="match status" value="1"/>
</dbReference>
<dbReference type="EMBL" id="CP097332">
    <property type="protein sequence ID" value="UQX89988.1"/>
    <property type="molecule type" value="Genomic_DNA"/>
</dbReference>
<organism evidence="7 8">
    <name type="scientific">Jatrophihabitans telluris</name>
    <dbReference type="NCBI Taxonomy" id="2038343"/>
    <lineage>
        <taxon>Bacteria</taxon>
        <taxon>Bacillati</taxon>
        <taxon>Actinomycetota</taxon>
        <taxon>Actinomycetes</taxon>
        <taxon>Jatrophihabitantales</taxon>
        <taxon>Jatrophihabitantaceae</taxon>
        <taxon>Jatrophihabitans</taxon>
    </lineage>
</organism>
<dbReference type="PRINTS" id="PR00455">
    <property type="entry name" value="HTHTETR"/>
</dbReference>
<keyword evidence="4" id="KW-0804">Transcription</keyword>
<dbReference type="InterPro" id="IPR041490">
    <property type="entry name" value="KstR2_TetR_C"/>
</dbReference>
<evidence type="ECO:0000256" key="1">
    <source>
        <dbReference type="ARBA" id="ARBA00022491"/>
    </source>
</evidence>
<proteinExistence type="predicted"/>
<dbReference type="PROSITE" id="PS50977">
    <property type="entry name" value="HTH_TETR_2"/>
    <property type="match status" value="1"/>
</dbReference>
<keyword evidence="3 5" id="KW-0238">DNA-binding</keyword>
<reference evidence="7" key="2">
    <citation type="submission" date="2022-05" db="EMBL/GenBank/DDBJ databases">
        <authorList>
            <person name="Kim J.-S."/>
            <person name="Lee K."/>
            <person name="Suh M."/>
            <person name="Eom M."/>
            <person name="Kim J.-S."/>
            <person name="Kim D.-S."/>
            <person name="Ko S.-H."/>
            <person name="Shin Y."/>
            <person name="Lee J.-S."/>
        </authorList>
    </citation>
    <scope>NUCLEOTIDE SEQUENCE</scope>
    <source>
        <strain evidence="7">N237</strain>
    </source>
</reference>
<dbReference type="InterPro" id="IPR050109">
    <property type="entry name" value="HTH-type_TetR-like_transc_reg"/>
</dbReference>
<evidence type="ECO:0000313" key="8">
    <source>
        <dbReference type="Proteomes" id="UP001056336"/>
    </source>
</evidence>
<dbReference type="InterPro" id="IPR009057">
    <property type="entry name" value="Homeodomain-like_sf"/>
</dbReference>
<evidence type="ECO:0000259" key="6">
    <source>
        <dbReference type="PROSITE" id="PS50977"/>
    </source>
</evidence>
<dbReference type="InterPro" id="IPR036271">
    <property type="entry name" value="Tet_transcr_reg_TetR-rel_C_sf"/>
</dbReference>
<evidence type="ECO:0000313" key="7">
    <source>
        <dbReference type="EMBL" id="UQX89988.1"/>
    </source>
</evidence>
<evidence type="ECO:0000256" key="5">
    <source>
        <dbReference type="PROSITE-ProRule" id="PRU00335"/>
    </source>
</evidence>
<accession>A0ABY4R223</accession>
<dbReference type="SUPFAM" id="SSF48498">
    <property type="entry name" value="Tetracyclin repressor-like, C-terminal domain"/>
    <property type="match status" value="1"/>
</dbReference>
<dbReference type="Pfam" id="PF00440">
    <property type="entry name" value="TetR_N"/>
    <property type="match status" value="1"/>
</dbReference>
<dbReference type="InterPro" id="IPR023772">
    <property type="entry name" value="DNA-bd_HTH_TetR-type_CS"/>
</dbReference>
<dbReference type="InterPro" id="IPR001647">
    <property type="entry name" value="HTH_TetR"/>
</dbReference>
<feature type="DNA-binding region" description="H-T-H motif" evidence="5">
    <location>
        <begin position="33"/>
        <end position="52"/>
    </location>
</feature>
<evidence type="ECO:0000256" key="2">
    <source>
        <dbReference type="ARBA" id="ARBA00023015"/>
    </source>
</evidence>
<keyword evidence="8" id="KW-1185">Reference proteome</keyword>
<dbReference type="PROSITE" id="PS01081">
    <property type="entry name" value="HTH_TETR_1"/>
    <property type="match status" value="1"/>
</dbReference>
<protein>
    <submittedName>
        <fullName evidence="7">TetR/AcrR family transcriptional regulator</fullName>
    </submittedName>
</protein>
<gene>
    <name evidence="7" type="ORF">M6D93_08285</name>
</gene>
<sequence length="211" mass="22951">MLSASPPVESGTRGRIVAAAVALFAEQGFDATSVNQVVVRAQVAKGALYHHFASKDDLLYEVYAELVERQLAGLNRIVAQGLSPSEALTAIISDLVLTTAERLPEATVFFREGHRLSDSNQQRVRRSRRAIHDAVIDLIAQAQRDGRFSRVASPEMVAFTVFGAINELPIWFQPEGRKTAQDVADELAALVLAGLRPPPAAPSRRAKEKAQ</sequence>
<name>A0ABY4R223_9ACTN</name>
<evidence type="ECO:0000256" key="4">
    <source>
        <dbReference type="ARBA" id="ARBA00023163"/>
    </source>
</evidence>
<feature type="domain" description="HTH tetR-type" evidence="6">
    <location>
        <begin position="10"/>
        <end position="70"/>
    </location>
</feature>
<dbReference type="Gene3D" id="1.10.10.60">
    <property type="entry name" value="Homeodomain-like"/>
    <property type="match status" value="1"/>
</dbReference>
<evidence type="ECO:0000256" key="3">
    <source>
        <dbReference type="ARBA" id="ARBA00023125"/>
    </source>
</evidence>
<reference evidence="7" key="1">
    <citation type="journal article" date="2018" name="Int. J. Syst. Evol. Microbiol.">
        <title>Jatrophihabitans telluris sp. nov., isolated from sediment soil of lava forest wetlands and the emended description of the genus Jatrophihabitans.</title>
        <authorList>
            <person name="Lee K.C."/>
            <person name="Suh M.K."/>
            <person name="Eom M.K."/>
            <person name="Kim K.K."/>
            <person name="Kim J.S."/>
            <person name="Kim D.S."/>
            <person name="Ko S.H."/>
            <person name="Shin Y.K."/>
            <person name="Lee J.S."/>
        </authorList>
    </citation>
    <scope>NUCLEOTIDE SEQUENCE</scope>
    <source>
        <strain evidence="7">N237</strain>
    </source>
</reference>
<dbReference type="RefSeq" id="WP_249773884.1">
    <property type="nucleotide sequence ID" value="NZ_CP097332.1"/>
</dbReference>
<dbReference type="PANTHER" id="PTHR30055">
    <property type="entry name" value="HTH-TYPE TRANSCRIPTIONAL REGULATOR RUTR"/>
    <property type="match status" value="1"/>
</dbReference>
<dbReference type="Gene3D" id="1.10.357.10">
    <property type="entry name" value="Tetracycline Repressor, domain 2"/>
    <property type="match status" value="1"/>
</dbReference>
<dbReference type="Proteomes" id="UP001056336">
    <property type="component" value="Chromosome"/>
</dbReference>